<evidence type="ECO:0000256" key="2">
    <source>
        <dbReference type="PROSITE-ProRule" id="PRU00169"/>
    </source>
</evidence>
<dbReference type="PROSITE" id="PS50043">
    <property type="entry name" value="HTH_LUXR_2"/>
    <property type="match status" value="1"/>
</dbReference>
<proteinExistence type="predicted"/>
<dbReference type="CDD" id="cd06170">
    <property type="entry name" value="LuxR_C_like"/>
    <property type="match status" value="1"/>
</dbReference>
<keyword evidence="7" id="KW-1185">Reference proteome</keyword>
<sequence length="245" mass="25593">MSVNVGIIEDHTVMLRGMIAILHSSDDVRVRAAAPTASALVAASPGLDVVILALNLIDGSTPAENMRRLKPLGARVIVHAPDAQPYLLREAMQAGALGALPRTADASQTIAAVRRASAGHAIPGAAHSTTRVGAPSSDPIALSARESQVLALYASGRTATQVAQRLHVAPATVIEHIRNIRAKYVIVDRAAPTKVDLFLRAVEDGLISPGARIAADHSPDAPLSAVHRASSAEERSRADRLALSR</sequence>
<evidence type="ECO:0000259" key="5">
    <source>
        <dbReference type="PROSITE" id="PS50110"/>
    </source>
</evidence>
<dbReference type="SUPFAM" id="SSF46894">
    <property type="entry name" value="C-terminal effector domain of the bipartite response regulators"/>
    <property type="match status" value="1"/>
</dbReference>
<feature type="domain" description="HTH luxR-type" evidence="4">
    <location>
        <begin position="135"/>
        <end position="205"/>
    </location>
</feature>
<dbReference type="Proteomes" id="UP000317209">
    <property type="component" value="Unassembled WGS sequence"/>
</dbReference>
<dbReference type="GO" id="GO:0003677">
    <property type="term" value="F:DNA binding"/>
    <property type="evidence" value="ECO:0007669"/>
    <property type="project" value="UniProtKB-KW"/>
</dbReference>
<evidence type="ECO:0000313" key="6">
    <source>
        <dbReference type="EMBL" id="TQL85820.1"/>
    </source>
</evidence>
<dbReference type="InterPro" id="IPR039420">
    <property type="entry name" value="WalR-like"/>
</dbReference>
<dbReference type="EMBL" id="VFOX01000001">
    <property type="protein sequence ID" value="TQL85820.1"/>
    <property type="molecule type" value="Genomic_DNA"/>
</dbReference>
<comment type="caution">
    <text evidence="6">The sequence shown here is derived from an EMBL/GenBank/DDBJ whole genome shotgun (WGS) entry which is preliminary data.</text>
</comment>
<name>A0A543BLW6_9MICO</name>
<dbReference type="InterPro" id="IPR016032">
    <property type="entry name" value="Sig_transdc_resp-reg_C-effctor"/>
</dbReference>
<dbReference type="GO" id="GO:0000160">
    <property type="term" value="P:phosphorelay signal transduction system"/>
    <property type="evidence" value="ECO:0007669"/>
    <property type="project" value="InterPro"/>
</dbReference>
<dbReference type="InterPro" id="IPR036388">
    <property type="entry name" value="WH-like_DNA-bd_sf"/>
</dbReference>
<organism evidence="6 7">
    <name type="scientific">Microbacterium saperdae</name>
    <dbReference type="NCBI Taxonomy" id="69368"/>
    <lineage>
        <taxon>Bacteria</taxon>
        <taxon>Bacillati</taxon>
        <taxon>Actinomycetota</taxon>
        <taxon>Actinomycetes</taxon>
        <taxon>Micrococcales</taxon>
        <taxon>Microbacteriaceae</taxon>
        <taxon>Microbacterium</taxon>
    </lineage>
</organism>
<gene>
    <name evidence="6" type="ORF">FB560_1453</name>
</gene>
<dbReference type="Gene3D" id="3.40.50.2300">
    <property type="match status" value="1"/>
</dbReference>
<dbReference type="GO" id="GO:0006355">
    <property type="term" value="P:regulation of DNA-templated transcription"/>
    <property type="evidence" value="ECO:0007669"/>
    <property type="project" value="InterPro"/>
</dbReference>
<dbReference type="PROSITE" id="PS00622">
    <property type="entry name" value="HTH_LUXR_1"/>
    <property type="match status" value="1"/>
</dbReference>
<protein>
    <submittedName>
        <fullName evidence="6">LuxR family two component transcriptional regulator</fullName>
    </submittedName>
</protein>
<feature type="region of interest" description="Disordered" evidence="3">
    <location>
        <begin position="217"/>
        <end position="245"/>
    </location>
</feature>
<dbReference type="PANTHER" id="PTHR43214:SF43">
    <property type="entry name" value="TWO-COMPONENT RESPONSE REGULATOR"/>
    <property type="match status" value="1"/>
</dbReference>
<dbReference type="Pfam" id="PF00196">
    <property type="entry name" value="GerE"/>
    <property type="match status" value="1"/>
</dbReference>
<accession>A0A543BLW6</accession>
<dbReference type="InterPro" id="IPR011006">
    <property type="entry name" value="CheY-like_superfamily"/>
</dbReference>
<feature type="compositionally biased region" description="Basic and acidic residues" evidence="3">
    <location>
        <begin position="230"/>
        <end position="245"/>
    </location>
</feature>
<keyword evidence="1" id="KW-0238">DNA-binding</keyword>
<comment type="caution">
    <text evidence="2">Lacks conserved residue(s) required for the propagation of feature annotation.</text>
</comment>
<evidence type="ECO:0000256" key="3">
    <source>
        <dbReference type="SAM" id="MobiDB-lite"/>
    </source>
</evidence>
<dbReference type="Gene3D" id="1.10.10.10">
    <property type="entry name" value="Winged helix-like DNA-binding domain superfamily/Winged helix DNA-binding domain"/>
    <property type="match status" value="1"/>
</dbReference>
<dbReference type="PROSITE" id="PS50110">
    <property type="entry name" value="RESPONSE_REGULATORY"/>
    <property type="match status" value="1"/>
</dbReference>
<dbReference type="SMART" id="SM00421">
    <property type="entry name" value="HTH_LUXR"/>
    <property type="match status" value="1"/>
</dbReference>
<feature type="domain" description="Response regulatory" evidence="5">
    <location>
        <begin position="4"/>
        <end position="117"/>
    </location>
</feature>
<dbReference type="PRINTS" id="PR00038">
    <property type="entry name" value="HTHLUXR"/>
</dbReference>
<dbReference type="SUPFAM" id="SSF52172">
    <property type="entry name" value="CheY-like"/>
    <property type="match status" value="1"/>
</dbReference>
<dbReference type="InterPro" id="IPR001789">
    <property type="entry name" value="Sig_transdc_resp-reg_receiver"/>
</dbReference>
<evidence type="ECO:0000259" key="4">
    <source>
        <dbReference type="PROSITE" id="PS50043"/>
    </source>
</evidence>
<evidence type="ECO:0000256" key="1">
    <source>
        <dbReference type="ARBA" id="ARBA00023125"/>
    </source>
</evidence>
<dbReference type="AlphaFoldDB" id="A0A543BLW6"/>
<reference evidence="6 7" key="1">
    <citation type="submission" date="2019-06" db="EMBL/GenBank/DDBJ databases">
        <title>Sequencing the genomes of 1000 actinobacteria strains.</title>
        <authorList>
            <person name="Klenk H.-P."/>
        </authorList>
    </citation>
    <scope>NUCLEOTIDE SEQUENCE [LARGE SCALE GENOMIC DNA]</scope>
    <source>
        <strain evidence="6 7">DSM 20169</strain>
    </source>
</reference>
<dbReference type="InterPro" id="IPR000792">
    <property type="entry name" value="Tscrpt_reg_LuxR_C"/>
</dbReference>
<evidence type="ECO:0000313" key="7">
    <source>
        <dbReference type="Proteomes" id="UP000317209"/>
    </source>
</evidence>
<dbReference type="OrthoDB" id="3171335at2"/>
<dbReference type="PANTHER" id="PTHR43214">
    <property type="entry name" value="TWO-COMPONENT RESPONSE REGULATOR"/>
    <property type="match status" value="1"/>
</dbReference>